<feature type="region of interest" description="Disordered" evidence="1">
    <location>
        <begin position="506"/>
        <end position="528"/>
    </location>
</feature>
<sequence length="1058" mass="120348">MKQGARNYCMMYRFPLVWAMALLFFGGQLLSAETTIRVEEAESAESYSDPQSKEHYFELQGDVSITLDDKKNGTLHKVTADYILFNRDTGVLSAKGNVVYELVRNDSSELFRGESLVFNTEDWSGTFFSGASSKEETVEEKSVTFFYSGRSIRRFSDGSVVLDDGVISSSGLEEPYYRIKAKRITIFRPGEWAVKDATLYLGRIPILPLPYFFMPGDTLFIHPNFGYNLTKGYFLQTTTYLRGQSKEEEESGLSFLEYLDGSSDSFRYERDGLFLTKVPSEENEETNNGYIKLVADYYTYLGLLTALQGEYEALGAWQKLFFYAGIAETREIDQSSYGYTTLIEDDGSYDVDWQEPMILGNSFPFRFRFDFSGERKLTKWFTLSMDLPLYSDPTVRSDFLPRKEGMQWKSFIDSDSVLEDESGDAEDEDEELNPSIEISSTDPLVLSKRGDITFTLDSLAIAAILASEDGSGTTLYPLGYYYPESFDLPNLSFSLTGSLFDTFSTSLQTSQGDSESDPSAEGGIALPGAWPGERDVANDVFDIEVEGNGAAPSSISEDADFSSSNSSLFQNSLGFSIKPSASQENVYNVTDYASAEDVSLDKDYTLTKLTGTAALNYKAAIWQDFFSFENKVLFSGTYQDHTIYSDELDSDYGEDADESATRYDVTNSFAATWKPFLASDLWNDSSVVYEGTSTVLAGRWEGDSDTSFNTIPLTWSEDSITNHLFTTSFVRKEVESSQSLSTTLQLPPKDLYVKPVLAVENNWMELSGKGIWTYTAHDWYSDYLIWELGITPFDWLTLSEKVDLGMDSDDHDLAASTVAFSFFDENIELSNALTWDFDDQEVDSYEGEVTLFPLYVDFLAKRAYDYELTNSGWEKQEDDWAFRPYSIETGLKFEFDPDPFWKRRIDLSLSLGSSWEMNLIRYSENEFTFDLSFKLSIAEFLDIEFSSVSSNTLTYQYFDTYSDDPLNIVSDLLDSFAFFDRSRREASNFNLESISIKAVHSMRDWDLNFVYSGSPELVDNDDGLSYYQWRPEFSIFLQWRPIPEIKKEVSYSDDEYDW</sequence>
<gene>
    <name evidence="2" type="ordered locus">Spirs_2451</name>
</gene>
<dbReference type="PANTHER" id="PTHR30189">
    <property type="entry name" value="LPS-ASSEMBLY PROTEIN"/>
    <property type="match status" value="1"/>
</dbReference>
<dbReference type="Proteomes" id="UP000002318">
    <property type="component" value="Chromosome"/>
</dbReference>
<dbReference type="GO" id="GO:0009279">
    <property type="term" value="C:cell outer membrane"/>
    <property type="evidence" value="ECO:0007669"/>
    <property type="project" value="TreeGrafter"/>
</dbReference>
<dbReference type="eggNOG" id="COG1452">
    <property type="taxonomic scope" value="Bacteria"/>
</dbReference>
<organism evidence="2 3">
    <name type="scientific">Sediminispirochaeta smaragdinae (strain DSM 11293 / JCM 15392 / SEBR 4228)</name>
    <name type="common">Spirochaeta smaragdinae</name>
    <dbReference type="NCBI Taxonomy" id="573413"/>
    <lineage>
        <taxon>Bacteria</taxon>
        <taxon>Pseudomonadati</taxon>
        <taxon>Spirochaetota</taxon>
        <taxon>Spirochaetia</taxon>
        <taxon>Spirochaetales</taxon>
        <taxon>Spirochaetaceae</taxon>
        <taxon>Sediminispirochaeta</taxon>
    </lineage>
</organism>
<dbReference type="KEGG" id="ssm:Spirs_2451"/>
<keyword evidence="3" id="KW-1185">Reference proteome</keyword>
<accession>E1R3D4</accession>
<dbReference type="RefSeq" id="WP_013255028.1">
    <property type="nucleotide sequence ID" value="NC_014364.1"/>
</dbReference>
<dbReference type="GO" id="GO:1990351">
    <property type="term" value="C:transporter complex"/>
    <property type="evidence" value="ECO:0007669"/>
    <property type="project" value="TreeGrafter"/>
</dbReference>
<evidence type="ECO:0000256" key="1">
    <source>
        <dbReference type="SAM" id="MobiDB-lite"/>
    </source>
</evidence>
<dbReference type="STRING" id="573413.Spirs_2451"/>
<dbReference type="HOGENOM" id="CLU_280171_0_0_12"/>
<protein>
    <submittedName>
        <fullName evidence="2">Organic solvent tolerance protein OstA</fullName>
    </submittedName>
</protein>
<dbReference type="EMBL" id="CP002116">
    <property type="protein sequence ID" value="ADK81565.1"/>
    <property type="molecule type" value="Genomic_DNA"/>
</dbReference>
<dbReference type="InterPro" id="IPR050218">
    <property type="entry name" value="LptD"/>
</dbReference>
<name>E1R3D4_SEDSS</name>
<proteinExistence type="predicted"/>
<dbReference type="PANTHER" id="PTHR30189:SF1">
    <property type="entry name" value="LPS-ASSEMBLY PROTEIN LPTD"/>
    <property type="match status" value="1"/>
</dbReference>
<reference evidence="2 3" key="1">
    <citation type="journal article" date="2010" name="Stand. Genomic Sci.">
        <title>Complete genome sequence of Spirochaeta smaragdinae type strain (SEBR 4228).</title>
        <authorList>
            <person name="Mavromatis K."/>
            <person name="Yasawong M."/>
            <person name="Chertkov O."/>
            <person name="Lapidus A."/>
            <person name="Lucas S."/>
            <person name="Nolan M."/>
            <person name="Del Rio T.G."/>
            <person name="Tice H."/>
            <person name="Cheng J.F."/>
            <person name="Pitluck S."/>
            <person name="Liolios K."/>
            <person name="Ivanova N."/>
            <person name="Tapia R."/>
            <person name="Han C."/>
            <person name="Bruce D."/>
            <person name="Goodwin L."/>
            <person name="Pati A."/>
            <person name="Chen A."/>
            <person name="Palaniappan K."/>
            <person name="Land M."/>
            <person name="Hauser L."/>
            <person name="Chang Y.J."/>
            <person name="Jeffries C.D."/>
            <person name="Detter J.C."/>
            <person name="Rohde M."/>
            <person name="Brambilla E."/>
            <person name="Spring S."/>
            <person name="Goker M."/>
            <person name="Sikorski J."/>
            <person name="Woyke T."/>
            <person name="Bristow J."/>
            <person name="Eisen J.A."/>
            <person name="Markowitz V."/>
            <person name="Hugenholtz P."/>
            <person name="Klenk H.P."/>
            <person name="Kyrpides N.C."/>
        </authorList>
    </citation>
    <scope>NUCLEOTIDE SEQUENCE [LARGE SCALE GENOMIC DNA]</scope>
    <source>
        <strain evidence="3">DSM 11293 / JCM 15392 / SEBR 4228</strain>
    </source>
</reference>
<evidence type="ECO:0000313" key="2">
    <source>
        <dbReference type="EMBL" id="ADK81565.1"/>
    </source>
</evidence>
<evidence type="ECO:0000313" key="3">
    <source>
        <dbReference type="Proteomes" id="UP000002318"/>
    </source>
</evidence>
<dbReference type="AlphaFoldDB" id="E1R3D4"/>